<keyword evidence="5 7" id="KW-1133">Transmembrane helix</keyword>
<dbReference type="GO" id="GO:0005886">
    <property type="term" value="C:plasma membrane"/>
    <property type="evidence" value="ECO:0007669"/>
    <property type="project" value="UniProtKB-SubCell"/>
</dbReference>
<name>A0A974S9B4_9CAUL</name>
<proteinExistence type="inferred from homology"/>
<feature type="transmembrane region" description="Helical" evidence="7">
    <location>
        <begin position="148"/>
        <end position="172"/>
    </location>
</feature>
<dbReference type="Pfam" id="PF01914">
    <property type="entry name" value="MarC"/>
    <property type="match status" value="1"/>
</dbReference>
<organism evidence="8">
    <name type="scientific">Phenylobacterium glaciei</name>
    <dbReference type="NCBI Taxonomy" id="2803784"/>
    <lineage>
        <taxon>Bacteria</taxon>
        <taxon>Pseudomonadati</taxon>
        <taxon>Pseudomonadota</taxon>
        <taxon>Alphaproteobacteria</taxon>
        <taxon>Caulobacterales</taxon>
        <taxon>Caulobacteraceae</taxon>
        <taxon>Phenylobacterium</taxon>
    </lineage>
</organism>
<evidence type="ECO:0000256" key="5">
    <source>
        <dbReference type="ARBA" id="ARBA00022989"/>
    </source>
</evidence>
<protein>
    <recommendedName>
        <fullName evidence="7">UPF0056 membrane protein</fullName>
    </recommendedName>
</protein>
<dbReference type="EMBL" id="CP068570">
    <property type="protein sequence ID" value="QQZ50493.1"/>
    <property type="molecule type" value="Genomic_DNA"/>
</dbReference>
<dbReference type="InterPro" id="IPR002771">
    <property type="entry name" value="Multi_antbiot-R_MarC"/>
</dbReference>
<keyword evidence="4 7" id="KW-0812">Transmembrane</keyword>
<evidence type="ECO:0000256" key="3">
    <source>
        <dbReference type="ARBA" id="ARBA00022475"/>
    </source>
</evidence>
<feature type="transmembrane region" description="Helical" evidence="7">
    <location>
        <begin position="120"/>
        <end position="142"/>
    </location>
</feature>
<accession>A0A974S9B4</accession>
<feature type="transmembrane region" description="Helical" evidence="7">
    <location>
        <begin position="41"/>
        <end position="59"/>
    </location>
</feature>
<evidence type="ECO:0000256" key="1">
    <source>
        <dbReference type="ARBA" id="ARBA00004651"/>
    </source>
</evidence>
<dbReference type="NCBIfam" id="TIGR00427">
    <property type="entry name" value="NAAT family transporter"/>
    <property type="match status" value="1"/>
</dbReference>
<keyword evidence="6 7" id="KW-0472">Membrane</keyword>
<evidence type="ECO:0000256" key="6">
    <source>
        <dbReference type="ARBA" id="ARBA00023136"/>
    </source>
</evidence>
<sequence>MSPADFAVNFFVALFALIDPIGTVPLFAAATVGVKSKDSRLIAVYIAFFILFFLTFFYFSGLSLLAFFGISLPAFRMAGGIILFLLGLDMVRGDMATSVEAADNTPGEGRAHARKRFERMIVPFAMPLLIGPGAISTVIIYASEAKRFGLVGAAVGVAVIAATALSTMLAFWASPLITRLLGKIGLTIVVRVLGLILCALAVQFVMIGIADSTHDVILRKAAAPTRRTKPCGSAALGRP</sequence>
<comment type="similarity">
    <text evidence="2 7">Belongs to the UPF0056 (MarC) family.</text>
</comment>
<evidence type="ECO:0000256" key="7">
    <source>
        <dbReference type="RuleBase" id="RU362048"/>
    </source>
</evidence>
<dbReference type="PANTHER" id="PTHR33508">
    <property type="entry name" value="UPF0056 MEMBRANE PROTEIN YHCE"/>
    <property type="match status" value="1"/>
</dbReference>
<feature type="transmembrane region" description="Helical" evidence="7">
    <location>
        <begin position="184"/>
        <end position="210"/>
    </location>
</feature>
<keyword evidence="3" id="KW-1003">Cell membrane</keyword>
<gene>
    <name evidence="8" type="ORF">JKL49_02475</name>
</gene>
<feature type="transmembrane region" description="Helical" evidence="7">
    <location>
        <begin position="6"/>
        <end position="29"/>
    </location>
</feature>
<evidence type="ECO:0000313" key="8">
    <source>
        <dbReference type="EMBL" id="QQZ50493.1"/>
    </source>
</evidence>
<dbReference type="PANTHER" id="PTHR33508:SF1">
    <property type="entry name" value="UPF0056 MEMBRANE PROTEIN YHCE"/>
    <property type="match status" value="1"/>
</dbReference>
<evidence type="ECO:0000256" key="2">
    <source>
        <dbReference type="ARBA" id="ARBA00009784"/>
    </source>
</evidence>
<dbReference type="AlphaFoldDB" id="A0A974S9B4"/>
<reference evidence="8" key="1">
    <citation type="submission" date="2021-01" db="EMBL/GenBank/DDBJ databases">
        <title>Genome sequence of Phenylobacterium sp. 20VBR1 isolated from a valley glaceir, Ny-Alesund, Svalbard.</title>
        <authorList>
            <person name="Thomas F.A."/>
            <person name="Krishnan K.P."/>
            <person name="Sinha R.K."/>
        </authorList>
    </citation>
    <scope>NUCLEOTIDE SEQUENCE</scope>
    <source>
        <strain evidence="8">20VBR1</strain>
    </source>
</reference>
<comment type="subcellular location">
    <subcellularLocation>
        <location evidence="1 7">Cell membrane</location>
        <topology evidence="1 7">Multi-pass membrane protein</topology>
    </subcellularLocation>
</comment>
<evidence type="ECO:0000256" key="4">
    <source>
        <dbReference type="ARBA" id="ARBA00022692"/>
    </source>
</evidence>
<feature type="transmembrane region" description="Helical" evidence="7">
    <location>
        <begin position="65"/>
        <end position="88"/>
    </location>
</feature>